<evidence type="ECO:0000256" key="9">
    <source>
        <dbReference type="HAMAP-Rule" id="MF_03018"/>
    </source>
</evidence>
<proteinExistence type="inferred from homology"/>
<dbReference type="GO" id="GO:0071949">
    <property type="term" value="F:FAD binding"/>
    <property type="evidence" value="ECO:0007669"/>
    <property type="project" value="InterPro"/>
</dbReference>
<comment type="caution">
    <text evidence="12">The sequence shown here is derived from an EMBL/GenBank/DDBJ whole genome shotgun (WGS) entry which is preliminary data.</text>
</comment>
<organism evidence="12 13">
    <name type="scientific">Clydaea vesicula</name>
    <dbReference type="NCBI Taxonomy" id="447962"/>
    <lineage>
        <taxon>Eukaryota</taxon>
        <taxon>Fungi</taxon>
        <taxon>Fungi incertae sedis</taxon>
        <taxon>Chytridiomycota</taxon>
        <taxon>Chytridiomycota incertae sedis</taxon>
        <taxon>Chytridiomycetes</taxon>
        <taxon>Lobulomycetales</taxon>
        <taxon>Lobulomycetaceae</taxon>
        <taxon>Clydaea</taxon>
    </lineage>
</organism>
<dbReference type="GO" id="GO:0019805">
    <property type="term" value="P:quinolinate biosynthetic process"/>
    <property type="evidence" value="ECO:0007669"/>
    <property type="project" value="UniProtKB-UniRule"/>
</dbReference>
<evidence type="ECO:0000256" key="1">
    <source>
        <dbReference type="ARBA" id="ARBA00001974"/>
    </source>
</evidence>
<comment type="pathway">
    <text evidence="9">Cofactor biosynthesis; NAD(+) biosynthesis; quinolinate from L-kynurenine: step 1/3.</text>
</comment>
<sequence>MSEFTVAVVGGGLVGALTAVTLAKNGWNVEVYELRNDLRKEKQNNGRGIEPLKEAGVHQSILNTVIPMKGRMIHSLDGKQTSQPYGVFGECINSVNDHLLDEAEKLPNVKIYFHHTLDSIDFDEGILTFKLKNGDTVSTKKVDLIIGADGAFSKTRMLMQKKIRMNYSQEYINHGWLELTIPPGKDGNYLMNPEHLHIWPRQTFMLIALPNTDKSFTVTLFMPWEKFENIKTKDDLLAFFEENFPDCIPLMCKPYHYSNKAVLIGDAAHAMVPFYGQGMNCGFEDVSILNATFKRNLIDLKKPTPAEISKSLLDYSNNRAKDAHAICDLALYNYTEMSSGVTKLSYLIRKKLETVLHKIIPSSVIPLYTMVSFSRIPYSEVIKRWKRQSYWINFSGKFISSLLFCGIIGLGLKYNQKAILNGVKKYIC</sequence>
<dbReference type="GO" id="GO:0043420">
    <property type="term" value="P:anthranilate metabolic process"/>
    <property type="evidence" value="ECO:0007669"/>
    <property type="project" value="UniProtKB-UniRule"/>
</dbReference>
<dbReference type="InterPro" id="IPR036188">
    <property type="entry name" value="FAD/NAD-bd_sf"/>
</dbReference>
<dbReference type="EC" id="1.14.13.9" evidence="9"/>
<comment type="subcellular location">
    <subcellularLocation>
        <location evidence="9">Mitochondrion outer membrane</location>
    </subcellularLocation>
</comment>
<comment type="catalytic activity">
    <reaction evidence="8 9">
        <text>L-kynurenine + NADPH + O2 + H(+) = 3-hydroxy-L-kynurenine + NADP(+) + H2O</text>
        <dbReference type="Rhea" id="RHEA:20545"/>
        <dbReference type="ChEBI" id="CHEBI:15377"/>
        <dbReference type="ChEBI" id="CHEBI:15378"/>
        <dbReference type="ChEBI" id="CHEBI:15379"/>
        <dbReference type="ChEBI" id="CHEBI:57783"/>
        <dbReference type="ChEBI" id="CHEBI:57959"/>
        <dbReference type="ChEBI" id="CHEBI:58125"/>
        <dbReference type="ChEBI" id="CHEBI:58349"/>
        <dbReference type="EC" id="1.14.13.9"/>
    </reaction>
</comment>
<evidence type="ECO:0000256" key="2">
    <source>
        <dbReference type="ARBA" id="ARBA00022630"/>
    </source>
</evidence>
<keyword evidence="4 9" id="KW-0274">FAD</keyword>
<evidence type="ECO:0000256" key="10">
    <source>
        <dbReference type="SAM" id="Phobius"/>
    </source>
</evidence>
<dbReference type="Gene3D" id="3.50.50.60">
    <property type="entry name" value="FAD/NAD(P)-binding domain"/>
    <property type="match status" value="1"/>
</dbReference>
<comment type="cofactor">
    <cofactor evidence="1 9">
        <name>FAD</name>
        <dbReference type="ChEBI" id="CHEBI:57692"/>
    </cofactor>
</comment>
<reference evidence="12" key="1">
    <citation type="submission" date="2020-05" db="EMBL/GenBank/DDBJ databases">
        <title>Phylogenomic resolution of chytrid fungi.</title>
        <authorList>
            <person name="Stajich J.E."/>
            <person name="Amses K."/>
            <person name="Simmons R."/>
            <person name="Seto K."/>
            <person name="Myers J."/>
            <person name="Bonds A."/>
            <person name="Quandt C.A."/>
            <person name="Barry K."/>
            <person name="Liu P."/>
            <person name="Grigoriev I."/>
            <person name="Longcore J.E."/>
            <person name="James T.Y."/>
        </authorList>
    </citation>
    <scope>NUCLEOTIDE SEQUENCE</scope>
    <source>
        <strain evidence="12">JEL0476</strain>
    </source>
</reference>
<dbReference type="PANTHER" id="PTHR46028:SF2">
    <property type="entry name" value="KYNURENINE 3-MONOOXYGENASE"/>
    <property type="match status" value="1"/>
</dbReference>
<keyword evidence="9" id="KW-1000">Mitochondrion outer membrane</keyword>
<evidence type="ECO:0000256" key="7">
    <source>
        <dbReference type="ARBA" id="ARBA00023033"/>
    </source>
</evidence>
<dbReference type="GO" id="GO:0070189">
    <property type="term" value="P:kynurenine metabolic process"/>
    <property type="evidence" value="ECO:0007669"/>
    <property type="project" value="TreeGrafter"/>
</dbReference>
<keyword evidence="9" id="KW-0496">Mitochondrion</keyword>
<feature type="domain" description="FAD-binding" evidence="11">
    <location>
        <begin position="4"/>
        <end position="202"/>
    </location>
</feature>
<dbReference type="InterPro" id="IPR002938">
    <property type="entry name" value="FAD-bd"/>
</dbReference>
<evidence type="ECO:0000256" key="6">
    <source>
        <dbReference type="ARBA" id="ARBA00023002"/>
    </source>
</evidence>
<dbReference type="GO" id="GO:0004502">
    <property type="term" value="F:kynurenine 3-monooxygenase activity"/>
    <property type="evidence" value="ECO:0007669"/>
    <property type="project" value="UniProtKB-UniRule"/>
</dbReference>
<evidence type="ECO:0000313" key="13">
    <source>
        <dbReference type="Proteomes" id="UP001211065"/>
    </source>
</evidence>
<dbReference type="EMBL" id="JADGJW010000046">
    <property type="protein sequence ID" value="KAJ3226024.1"/>
    <property type="molecule type" value="Genomic_DNA"/>
</dbReference>
<gene>
    <name evidence="9 12" type="primary">BNA4</name>
    <name evidence="12" type="ORF">HK099_005730</name>
</gene>
<keyword evidence="10" id="KW-0812">Transmembrane</keyword>
<evidence type="ECO:0000256" key="3">
    <source>
        <dbReference type="ARBA" id="ARBA00022642"/>
    </source>
</evidence>
<keyword evidence="10" id="KW-1133">Transmembrane helix</keyword>
<dbReference type="AlphaFoldDB" id="A0AAD5U6A6"/>
<keyword evidence="13" id="KW-1185">Reference proteome</keyword>
<comment type="function">
    <text evidence="9">Catalyzes the hydroxylation of L-kynurenine (L-Kyn) to form 3-hydroxy-L-kynurenine (L-3OHKyn). Required for synthesis of quinolinic acid.</text>
</comment>
<evidence type="ECO:0000313" key="12">
    <source>
        <dbReference type="EMBL" id="KAJ3226024.1"/>
    </source>
</evidence>
<evidence type="ECO:0000256" key="5">
    <source>
        <dbReference type="ARBA" id="ARBA00022857"/>
    </source>
</evidence>
<protein>
    <recommendedName>
        <fullName evidence="9">Kynurenine 3-monooxygenase</fullName>
        <ecNumber evidence="9">1.14.13.9</ecNumber>
    </recommendedName>
    <alternativeName>
        <fullName evidence="9">Biosynthesis of nicotinic acid protein 4</fullName>
    </alternativeName>
    <alternativeName>
        <fullName evidence="9">Kynurenine 3-hydroxylase</fullName>
    </alternativeName>
</protein>
<dbReference type="GO" id="GO:0006569">
    <property type="term" value="P:L-tryptophan catabolic process"/>
    <property type="evidence" value="ECO:0007669"/>
    <property type="project" value="UniProtKB-UniRule"/>
</dbReference>
<keyword evidence="7 9" id="KW-0503">Monooxygenase</keyword>
<dbReference type="GO" id="GO:0034354">
    <property type="term" value="P:'de novo' NAD+ biosynthetic process from L-tryptophan"/>
    <property type="evidence" value="ECO:0007669"/>
    <property type="project" value="UniProtKB-UniRule"/>
</dbReference>
<keyword evidence="9 10" id="KW-0472">Membrane</keyword>
<evidence type="ECO:0000256" key="8">
    <source>
        <dbReference type="ARBA" id="ARBA00047818"/>
    </source>
</evidence>
<evidence type="ECO:0000259" key="11">
    <source>
        <dbReference type="Pfam" id="PF01494"/>
    </source>
</evidence>
<evidence type="ECO:0000256" key="4">
    <source>
        <dbReference type="ARBA" id="ARBA00022827"/>
    </source>
</evidence>
<keyword evidence="3 9" id="KW-0662">Pyridine nucleotide biosynthesis</keyword>
<dbReference type="GO" id="GO:0005741">
    <property type="term" value="C:mitochondrial outer membrane"/>
    <property type="evidence" value="ECO:0007669"/>
    <property type="project" value="UniProtKB-SubCell"/>
</dbReference>
<name>A0AAD5U6A6_9FUNG</name>
<feature type="domain" description="FAD-binding" evidence="11">
    <location>
        <begin position="258"/>
        <end position="290"/>
    </location>
</feature>
<comment type="similarity">
    <text evidence="9">Belongs to the aromatic-ring hydroxylase family. KMO subfamily.</text>
</comment>
<keyword evidence="2 9" id="KW-0285">Flavoprotein</keyword>
<feature type="transmembrane region" description="Helical" evidence="10">
    <location>
        <begin position="390"/>
        <end position="412"/>
    </location>
</feature>
<accession>A0AAD5U6A6</accession>
<keyword evidence="6 9" id="KW-0560">Oxidoreductase</keyword>
<dbReference type="Pfam" id="PF01494">
    <property type="entry name" value="FAD_binding_3"/>
    <property type="match status" value="2"/>
</dbReference>
<dbReference type="HAMAP" id="MF_01971">
    <property type="entry name" value="Kynurenine_monooxygenase"/>
    <property type="match status" value="1"/>
</dbReference>
<dbReference type="SUPFAM" id="SSF51905">
    <property type="entry name" value="FAD/NAD(P)-binding domain"/>
    <property type="match status" value="1"/>
</dbReference>
<dbReference type="Proteomes" id="UP001211065">
    <property type="component" value="Unassembled WGS sequence"/>
</dbReference>
<dbReference type="PRINTS" id="PR00420">
    <property type="entry name" value="RNGMNOXGNASE"/>
</dbReference>
<dbReference type="InterPro" id="IPR027545">
    <property type="entry name" value="Kynurenine_monooxygenase"/>
</dbReference>
<keyword evidence="5 9" id="KW-0521">NADP</keyword>
<dbReference type="PANTHER" id="PTHR46028">
    <property type="entry name" value="KYNURENINE 3-MONOOXYGENASE"/>
    <property type="match status" value="1"/>
</dbReference>